<protein>
    <submittedName>
        <fullName evidence="1">Uncharacterized protein</fullName>
    </submittedName>
</protein>
<evidence type="ECO:0000313" key="1">
    <source>
        <dbReference type="EMBL" id="QJT07795.1"/>
    </source>
</evidence>
<reference evidence="1 2" key="1">
    <citation type="submission" date="2019-04" db="EMBL/GenBank/DDBJ databases">
        <title>Isolation and culture of sulfate reducing bacteria from the cold seep of the South China Sea.</title>
        <authorList>
            <person name="Sun C."/>
            <person name="Liu R."/>
        </authorList>
    </citation>
    <scope>NUCLEOTIDE SEQUENCE [LARGE SCALE GENOMIC DNA]</scope>
    <source>
        <strain evidence="1 2">CS1</strain>
    </source>
</reference>
<gene>
    <name evidence="1" type="ORF">E8L03_02120</name>
</gene>
<accession>A0ABX6NDX4</accession>
<sequence>MDYKKEVQRAKAVLTCRNEKIFPPSQSVPWGMWGCVTGAKETVKFFINSDRKAKVVTKVKYLWNDWIRNVGEGLHSDKREARQFVKSFADLYAPDKKQEIVDAFFGDVDVTFENEKYTIKYTYEVGPGIAEHMYVLTPK</sequence>
<organism evidence="1 2">
    <name type="scientific">Oceanidesulfovibrio marinus</name>
    <dbReference type="NCBI Taxonomy" id="370038"/>
    <lineage>
        <taxon>Bacteria</taxon>
        <taxon>Pseudomonadati</taxon>
        <taxon>Thermodesulfobacteriota</taxon>
        <taxon>Desulfovibrionia</taxon>
        <taxon>Desulfovibrionales</taxon>
        <taxon>Desulfovibrionaceae</taxon>
        <taxon>Oceanidesulfovibrio</taxon>
    </lineage>
</organism>
<dbReference type="RefSeq" id="WP_171266432.1">
    <property type="nucleotide sequence ID" value="NZ_CP039543.1"/>
</dbReference>
<keyword evidence="2" id="KW-1185">Reference proteome</keyword>
<dbReference type="EMBL" id="CP039543">
    <property type="protein sequence ID" value="QJT07795.1"/>
    <property type="molecule type" value="Genomic_DNA"/>
</dbReference>
<dbReference type="Proteomes" id="UP000503251">
    <property type="component" value="Chromosome"/>
</dbReference>
<proteinExistence type="predicted"/>
<evidence type="ECO:0000313" key="2">
    <source>
        <dbReference type="Proteomes" id="UP000503251"/>
    </source>
</evidence>
<name>A0ABX6NDX4_9BACT</name>